<evidence type="ECO:0000256" key="10">
    <source>
        <dbReference type="SAM" id="Phobius"/>
    </source>
</evidence>
<feature type="domain" description="Polysaccharide chain length determinant N-terminal" evidence="11">
    <location>
        <begin position="13"/>
        <end position="87"/>
    </location>
</feature>
<dbReference type="GO" id="GO:0005886">
    <property type="term" value="C:plasma membrane"/>
    <property type="evidence" value="ECO:0007669"/>
    <property type="project" value="UniProtKB-SubCell"/>
</dbReference>
<keyword evidence="5" id="KW-0547">Nucleotide-binding</keyword>
<reference evidence="13 14" key="1">
    <citation type="submission" date="2019-01" db="EMBL/GenBank/DDBJ databases">
        <title>Draft genome sequence of Dictyobacter sp. Uno17.</title>
        <authorList>
            <person name="Wang C.M."/>
            <person name="Zheng Y."/>
            <person name="Sakai Y."/>
            <person name="Abe K."/>
            <person name="Yokota A."/>
            <person name="Yabe S."/>
        </authorList>
    </citation>
    <scope>NUCLEOTIDE SEQUENCE [LARGE SCALE GENOMIC DNA]</scope>
    <source>
        <strain evidence="13 14">Uno17</strain>
    </source>
</reference>
<keyword evidence="9" id="KW-0175">Coiled coil</keyword>
<dbReference type="EMBL" id="BIXY01000004">
    <property type="protein sequence ID" value="GCF06886.1"/>
    <property type="molecule type" value="Genomic_DNA"/>
</dbReference>
<feature type="transmembrane region" description="Helical" evidence="10">
    <location>
        <begin position="664"/>
        <end position="692"/>
    </location>
</feature>
<feature type="transmembrane region" description="Helical" evidence="10">
    <location>
        <begin position="745"/>
        <end position="776"/>
    </location>
</feature>
<accession>A0A5A5T6T0</accession>
<keyword evidence="7 10" id="KW-1133">Transmembrane helix</keyword>
<evidence type="ECO:0000259" key="11">
    <source>
        <dbReference type="Pfam" id="PF02706"/>
    </source>
</evidence>
<feature type="transmembrane region" description="Helical" evidence="10">
    <location>
        <begin position="817"/>
        <end position="836"/>
    </location>
</feature>
<feature type="transmembrane region" description="Helical" evidence="10">
    <location>
        <begin position="17"/>
        <end position="39"/>
    </location>
</feature>
<evidence type="ECO:0000256" key="1">
    <source>
        <dbReference type="ARBA" id="ARBA00004651"/>
    </source>
</evidence>
<feature type="transmembrane region" description="Helical" evidence="10">
    <location>
        <begin position="782"/>
        <end position="805"/>
    </location>
</feature>
<evidence type="ECO:0000256" key="8">
    <source>
        <dbReference type="ARBA" id="ARBA00023136"/>
    </source>
</evidence>
<feature type="transmembrane region" description="Helical" evidence="10">
    <location>
        <begin position="576"/>
        <end position="593"/>
    </location>
</feature>
<keyword evidence="8 10" id="KW-0472">Membrane</keyword>
<evidence type="ECO:0000313" key="13">
    <source>
        <dbReference type="EMBL" id="GCF06886.1"/>
    </source>
</evidence>
<sequence length="976" mass="107440">MYRGTSIGHYATLLYRYFWLIGLVVLLCTGTTYVINYFMVPVYEATALLEVHDASTNGSNIFSDQALAQSEALLINRPDVLQAVTQKIPAITVQQLQKQVSDSPLNNTPIIQVCALAESPTQATRLANTVVTTFIQLQNTHITQQLKIEARKIARSVQDAKQQEDNAQEQLINLQTLHASAARIAQQNDTITAHQINYNALQTSYNQIQQQLLQSGNILTIVQMATPPTTPVSPRIVLNTLAAAALSLLMMVVFVLVWDWMNTTIKTVDDVEALAQLSALGSIPCVKEGEKKTHDQLPLVNIEPVEQAFSTISTNLAMRYSEAHALLVTSLSPRAGTSTTAINLALALARTGSRVLLIDGNLKRGTLHSIFKHPNNYGLTNVLTESELFQEGPNANVAHWLNQQKTSIANLWFLPTGPLPKQKASILRTPGLPIFLKCLVQPPSMTFDSDPVQLIDIIIIDAAPLEDGPDCGALASCTDSAIIVIEAGKEQAKPLQKASKILQRLYSPVQGVVINRQKPHHQSYLYINQHNDPGVEKGASYPNKEKLRIQGPWLVLLGAFLCAGLPALQLPIPGHTVRPVELVLYLSLSYILLFRPTCKLKISHVYALLFFAIALISFLHVPEFSTRNIIFGANKRVYDLALLLLALFCGTFLAPYIRSISTFFVLVLLSNLPVYGICLLQAMGYSLPIFLVTNTNPALTGDKGRLVGPFDGAATLGIYMTGLFAVALSCWLLSKRRRDRRIGAIMTLGTLLVIVGSGTRSALAATGAMLCLAFIFTRRYKLFAGVAILSIGGFIIFRDGIFSLFTHAATSTTNRLFLWHEAIKLIIAHPILGIGMEQFHYYYQRLIISQATQLNEHGISIHNQYLEWAMESGILWLILGVGFFLSLFFTCMHAYRHMYNAASLRQAEACLPLLATMLAVCATMSISCLDVPFDTVEIGSFLCLLAGIALSNTQRPAQPEIQISQNMYARQEDLCV</sequence>
<dbReference type="Proteomes" id="UP000322530">
    <property type="component" value="Unassembled WGS sequence"/>
</dbReference>
<gene>
    <name evidence="13" type="ORF">KDI_04500</name>
</gene>
<proteinExistence type="inferred from homology"/>
<keyword evidence="14" id="KW-1185">Reference proteome</keyword>
<feature type="transmembrane region" description="Helical" evidence="10">
    <location>
        <begin position="236"/>
        <end position="258"/>
    </location>
</feature>
<dbReference type="RefSeq" id="WP_149399925.1">
    <property type="nucleotide sequence ID" value="NZ_BIXY01000004.1"/>
</dbReference>
<comment type="similarity">
    <text evidence="2">Belongs to the CpsC/CapA family.</text>
</comment>
<feature type="domain" description="O-antigen ligase-related" evidence="12">
    <location>
        <begin position="747"/>
        <end position="878"/>
    </location>
</feature>
<dbReference type="InterPro" id="IPR050445">
    <property type="entry name" value="Bact_polysacc_biosynth/exp"/>
</dbReference>
<dbReference type="InterPro" id="IPR027417">
    <property type="entry name" value="P-loop_NTPase"/>
</dbReference>
<evidence type="ECO:0000256" key="2">
    <source>
        <dbReference type="ARBA" id="ARBA00006683"/>
    </source>
</evidence>
<feature type="transmembrane region" description="Helical" evidence="10">
    <location>
        <begin position="605"/>
        <end position="625"/>
    </location>
</feature>
<dbReference type="OrthoDB" id="9794577at2"/>
<dbReference type="InterPro" id="IPR005702">
    <property type="entry name" value="Wzc-like_C"/>
</dbReference>
<feature type="transmembrane region" description="Helical" evidence="10">
    <location>
        <begin position="637"/>
        <end position="657"/>
    </location>
</feature>
<dbReference type="InterPro" id="IPR007016">
    <property type="entry name" value="O-antigen_ligase-rel_domated"/>
</dbReference>
<feature type="transmembrane region" description="Helical" evidence="10">
    <location>
        <begin position="553"/>
        <end position="570"/>
    </location>
</feature>
<evidence type="ECO:0000256" key="3">
    <source>
        <dbReference type="ARBA" id="ARBA00022475"/>
    </source>
</evidence>
<feature type="coiled-coil region" evidence="9">
    <location>
        <begin position="143"/>
        <end position="177"/>
    </location>
</feature>
<dbReference type="PANTHER" id="PTHR32309:SF13">
    <property type="entry name" value="FERRIC ENTEROBACTIN TRANSPORT PROTEIN FEPE"/>
    <property type="match status" value="1"/>
</dbReference>
<evidence type="ECO:0000256" key="7">
    <source>
        <dbReference type="ARBA" id="ARBA00022989"/>
    </source>
</evidence>
<evidence type="ECO:0000256" key="6">
    <source>
        <dbReference type="ARBA" id="ARBA00022840"/>
    </source>
</evidence>
<evidence type="ECO:0000256" key="4">
    <source>
        <dbReference type="ARBA" id="ARBA00022692"/>
    </source>
</evidence>
<dbReference type="InterPro" id="IPR003856">
    <property type="entry name" value="LPS_length_determ_N"/>
</dbReference>
<dbReference type="CDD" id="cd05387">
    <property type="entry name" value="BY-kinase"/>
    <property type="match status" value="1"/>
</dbReference>
<dbReference type="PANTHER" id="PTHR32309">
    <property type="entry name" value="TYROSINE-PROTEIN KINASE"/>
    <property type="match status" value="1"/>
</dbReference>
<evidence type="ECO:0000256" key="9">
    <source>
        <dbReference type="SAM" id="Coils"/>
    </source>
</evidence>
<keyword evidence="3" id="KW-1003">Cell membrane</keyword>
<protein>
    <submittedName>
        <fullName evidence="13">Uncharacterized protein</fullName>
    </submittedName>
</protein>
<feature type="transmembrane region" description="Helical" evidence="10">
    <location>
        <begin position="712"/>
        <end position="733"/>
    </location>
</feature>
<dbReference type="Pfam" id="PF04932">
    <property type="entry name" value="Wzy_C"/>
    <property type="match status" value="1"/>
</dbReference>
<evidence type="ECO:0000256" key="5">
    <source>
        <dbReference type="ARBA" id="ARBA00022741"/>
    </source>
</evidence>
<dbReference type="Pfam" id="PF02706">
    <property type="entry name" value="Wzz"/>
    <property type="match status" value="1"/>
</dbReference>
<keyword evidence="6" id="KW-0067">ATP-binding</keyword>
<keyword evidence="4 10" id="KW-0812">Transmembrane</keyword>
<evidence type="ECO:0000313" key="14">
    <source>
        <dbReference type="Proteomes" id="UP000322530"/>
    </source>
</evidence>
<dbReference type="AlphaFoldDB" id="A0A5A5T6T0"/>
<comment type="caution">
    <text evidence="13">The sequence shown here is derived from an EMBL/GenBank/DDBJ whole genome shotgun (WGS) entry which is preliminary data.</text>
</comment>
<evidence type="ECO:0000259" key="12">
    <source>
        <dbReference type="Pfam" id="PF04932"/>
    </source>
</evidence>
<dbReference type="Gene3D" id="3.40.50.300">
    <property type="entry name" value="P-loop containing nucleotide triphosphate hydrolases"/>
    <property type="match status" value="1"/>
</dbReference>
<feature type="transmembrane region" description="Helical" evidence="10">
    <location>
        <begin position="874"/>
        <end position="895"/>
    </location>
</feature>
<comment type="subcellular location">
    <subcellularLocation>
        <location evidence="1">Cell membrane</location>
        <topology evidence="1">Multi-pass membrane protein</topology>
    </subcellularLocation>
</comment>
<name>A0A5A5T6T0_9CHLR</name>
<dbReference type="SUPFAM" id="SSF52540">
    <property type="entry name" value="P-loop containing nucleoside triphosphate hydrolases"/>
    <property type="match status" value="1"/>
</dbReference>
<organism evidence="13 14">
    <name type="scientific">Dictyobacter arantiisoli</name>
    <dbReference type="NCBI Taxonomy" id="2014874"/>
    <lineage>
        <taxon>Bacteria</taxon>
        <taxon>Bacillati</taxon>
        <taxon>Chloroflexota</taxon>
        <taxon>Ktedonobacteria</taxon>
        <taxon>Ktedonobacterales</taxon>
        <taxon>Dictyobacteraceae</taxon>
        <taxon>Dictyobacter</taxon>
    </lineage>
</organism>